<accession>A0A397IUT8</accession>
<dbReference type="AlphaFoldDB" id="A0A397IUT8"/>
<name>A0A397IUT8_9GLOM</name>
<sequence length="127" mass="14564">MDTQAQARTLLISSPPQYLRGEVVPIGQFISLILGLHNSGCSLMYLEYRLGCFTDHRGHMYPTTSDISIYKAYGVGKSYYGKFFKMERNAGIEFKTILEWKHLQIYHPKEGEDLFIGTGISEKMKYP</sequence>
<organism evidence="1 2">
    <name type="scientific">Diversispora epigaea</name>
    <dbReference type="NCBI Taxonomy" id="1348612"/>
    <lineage>
        <taxon>Eukaryota</taxon>
        <taxon>Fungi</taxon>
        <taxon>Fungi incertae sedis</taxon>
        <taxon>Mucoromycota</taxon>
        <taxon>Glomeromycotina</taxon>
        <taxon>Glomeromycetes</taxon>
        <taxon>Diversisporales</taxon>
        <taxon>Diversisporaceae</taxon>
        <taxon>Diversispora</taxon>
    </lineage>
</organism>
<keyword evidence="2" id="KW-1185">Reference proteome</keyword>
<dbReference type="Proteomes" id="UP000266861">
    <property type="component" value="Unassembled WGS sequence"/>
</dbReference>
<dbReference type="EMBL" id="PQFF01000158">
    <property type="protein sequence ID" value="RHZ78108.1"/>
    <property type="molecule type" value="Genomic_DNA"/>
</dbReference>
<gene>
    <name evidence="1" type="ORF">Glove_168g144</name>
</gene>
<proteinExistence type="predicted"/>
<comment type="caution">
    <text evidence="1">The sequence shown here is derived from an EMBL/GenBank/DDBJ whole genome shotgun (WGS) entry which is preliminary data.</text>
</comment>
<protein>
    <submittedName>
        <fullName evidence="1">Uncharacterized protein</fullName>
    </submittedName>
</protein>
<evidence type="ECO:0000313" key="2">
    <source>
        <dbReference type="Proteomes" id="UP000266861"/>
    </source>
</evidence>
<evidence type="ECO:0000313" key="1">
    <source>
        <dbReference type="EMBL" id="RHZ78108.1"/>
    </source>
</evidence>
<reference evidence="1 2" key="1">
    <citation type="submission" date="2018-08" db="EMBL/GenBank/DDBJ databases">
        <title>Genome and evolution of the arbuscular mycorrhizal fungus Diversispora epigaea (formerly Glomus versiforme) and its bacterial endosymbionts.</title>
        <authorList>
            <person name="Sun X."/>
            <person name="Fei Z."/>
            <person name="Harrison M."/>
        </authorList>
    </citation>
    <scope>NUCLEOTIDE SEQUENCE [LARGE SCALE GENOMIC DNA]</scope>
    <source>
        <strain evidence="1 2">IT104</strain>
    </source>
</reference>